<sequence length="347" mass="39164">MFKEETSWPCPRHVAWQLPNLNCINTLLEPRPQGLPAYPNASTSNFPAQNVSPGFLVPAFPRVKTEQTDEMLGFLQHTNSELCMKEIHAERAMRNLNPASLQKKFFIFDHSGNKTRLFYSPVFPLIQSPFVATLNLTQGYDINEERVATNRGQKVPTIYGLPEESDENHIGKEESEMHEDTEEINALLYSDDNDDGEDSIDGDDDEVTSTAHSPLATKRTHEMQERFEYMDEEVASSGRTNKRQKLVDGRYKRASSVDSVRSVRRNETFEYTSDAESKYSSGQTYSAGKTQEGNPVVGDIQLKKDKIRELLKVLENIVPGAKGKQPLLVIDGTIEYLKTLMPQIGTV</sequence>
<dbReference type="Proteomes" id="UP000828941">
    <property type="component" value="Chromosome 13"/>
</dbReference>
<evidence type="ECO:0000313" key="1">
    <source>
        <dbReference type="EMBL" id="KAI4299134.1"/>
    </source>
</evidence>
<comment type="caution">
    <text evidence="1">The sequence shown here is derived from an EMBL/GenBank/DDBJ whole genome shotgun (WGS) entry which is preliminary data.</text>
</comment>
<dbReference type="EMBL" id="CM039438">
    <property type="protein sequence ID" value="KAI4299134.1"/>
    <property type="molecule type" value="Genomic_DNA"/>
</dbReference>
<accession>A0ACB9KP59</accession>
<keyword evidence="2" id="KW-1185">Reference proteome</keyword>
<protein>
    <submittedName>
        <fullName evidence="1">Uncharacterized protein</fullName>
    </submittedName>
</protein>
<evidence type="ECO:0000313" key="2">
    <source>
        <dbReference type="Proteomes" id="UP000828941"/>
    </source>
</evidence>
<organism evidence="1 2">
    <name type="scientific">Bauhinia variegata</name>
    <name type="common">Purple orchid tree</name>
    <name type="synonym">Phanera variegata</name>
    <dbReference type="NCBI Taxonomy" id="167791"/>
    <lineage>
        <taxon>Eukaryota</taxon>
        <taxon>Viridiplantae</taxon>
        <taxon>Streptophyta</taxon>
        <taxon>Embryophyta</taxon>
        <taxon>Tracheophyta</taxon>
        <taxon>Spermatophyta</taxon>
        <taxon>Magnoliopsida</taxon>
        <taxon>eudicotyledons</taxon>
        <taxon>Gunneridae</taxon>
        <taxon>Pentapetalae</taxon>
        <taxon>rosids</taxon>
        <taxon>fabids</taxon>
        <taxon>Fabales</taxon>
        <taxon>Fabaceae</taxon>
        <taxon>Cercidoideae</taxon>
        <taxon>Cercideae</taxon>
        <taxon>Bauhiniinae</taxon>
        <taxon>Bauhinia</taxon>
    </lineage>
</organism>
<reference evidence="1 2" key="1">
    <citation type="journal article" date="2022" name="DNA Res.">
        <title>Chromosomal-level genome assembly of the orchid tree Bauhinia variegata (Leguminosae; Cercidoideae) supports the allotetraploid origin hypothesis of Bauhinia.</title>
        <authorList>
            <person name="Zhong Y."/>
            <person name="Chen Y."/>
            <person name="Zheng D."/>
            <person name="Pang J."/>
            <person name="Liu Y."/>
            <person name="Luo S."/>
            <person name="Meng S."/>
            <person name="Qian L."/>
            <person name="Wei D."/>
            <person name="Dai S."/>
            <person name="Zhou R."/>
        </authorList>
    </citation>
    <scope>NUCLEOTIDE SEQUENCE [LARGE SCALE GENOMIC DNA]</scope>
    <source>
        <strain evidence="1">BV-YZ2020</strain>
    </source>
</reference>
<proteinExistence type="predicted"/>
<name>A0ACB9KP59_BAUVA</name>
<gene>
    <name evidence="1" type="ORF">L6164_032623</name>
</gene>